<reference evidence="7" key="1">
    <citation type="journal article" date="2023" name="Science">
        <title>Genome structures resolve the early diversification of teleost fishes.</title>
        <authorList>
            <person name="Parey E."/>
            <person name="Louis A."/>
            <person name="Montfort J."/>
            <person name="Bouchez O."/>
            <person name="Roques C."/>
            <person name="Iampietro C."/>
            <person name="Lluch J."/>
            <person name="Castinel A."/>
            <person name="Donnadieu C."/>
            <person name="Desvignes T."/>
            <person name="Floi Bucao C."/>
            <person name="Jouanno E."/>
            <person name="Wen M."/>
            <person name="Mejri S."/>
            <person name="Dirks R."/>
            <person name="Jansen H."/>
            <person name="Henkel C."/>
            <person name="Chen W.J."/>
            <person name="Zahm M."/>
            <person name="Cabau C."/>
            <person name="Klopp C."/>
            <person name="Thompson A.W."/>
            <person name="Robinson-Rechavi M."/>
            <person name="Braasch I."/>
            <person name="Lecointre G."/>
            <person name="Bobe J."/>
            <person name="Postlethwait J.H."/>
            <person name="Berthelot C."/>
            <person name="Roest Crollius H."/>
            <person name="Guiguen Y."/>
        </authorList>
    </citation>
    <scope>NUCLEOTIDE SEQUENCE</scope>
    <source>
        <strain evidence="7">NC1722</strain>
    </source>
</reference>
<evidence type="ECO:0000256" key="1">
    <source>
        <dbReference type="ARBA" id="ARBA00004613"/>
    </source>
</evidence>
<name>A0AAD7WH92_9TELE</name>
<comment type="subcellular location">
    <subcellularLocation>
        <location evidence="1">Secreted</location>
    </subcellularLocation>
</comment>
<evidence type="ECO:0000313" key="8">
    <source>
        <dbReference type="Proteomes" id="UP001221898"/>
    </source>
</evidence>
<accession>A0AAD7WH92</accession>
<dbReference type="GO" id="GO:0007189">
    <property type="term" value="P:adenylate cyclase-activating G protein-coupled receptor signaling pathway"/>
    <property type="evidence" value="ECO:0007669"/>
    <property type="project" value="TreeGrafter"/>
</dbReference>
<dbReference type="GO" id="GO:0031700">
    <property type="term" value="F:adrenomedullin receptor binding"/>
    <property type="evidence" value="ECO:0007669"/>
    <property type="project" value="TreeGrafter"/>
</dbReference>
<feature type="disulfide bond" evidence="6">
    <location>
        <begin position="139"/>
        <end position="144"/>
    </location>
</feature>
<keyword evidence="3" id="KW-0964">Secreted</keyword>
<dbReference type="InterPro" id="IPR021116">
    <property type="entry name" value="Calcitonin/adrenomedullin"/>
</dbReference>
<dbReference type="GO" id="GO:0010460">
    <property type="term" value="P:positive regulation of heart rate"/>
    <property type="evidence" value="ECO:0007669"/>
    <property type="project" value="TreeGrafter"/>
</dbReference>
<evidence type="ECO:0000256" key="4">
    <source>
        <dbReference type="ARBA" id="ARBA00022729"/>
    </source>
</evidence>
<dbReference type="EMBL" id="JAINUG010000104">
    <property type="protein sequence ID" value="KAJ8396733.1"/>
    <property type="molecule type" value="Genomic_DNA"/>
</dbReference>
<evidence type="ECO:0000313" key="7">
    <source>
        <dbReference type="EMBL" id="KAJ8396733.1"/>
    </source>
</evidence>
<evidence type="ECO:0000256" key="3">
    <source>
        <dbReference type="ARBA" id="ARBA00022525"/>
    </source>
</evidence>
<proteinExistence type="inferred from homology"/>
<evidence type="ECO:0000256" key="2">
    <source>
        <dbReference type="ARBA" id="ARBA00010575"/>
    </source>
</evidence>
<keyword evidence="5 6" id="KW-1015">Disulfide bond</keyword>
<organism evidence="7 8">
    <name type="scientific">Aldrovandia affinis</name>
    <dbReference type="NCBI Taxonomy" id="143900"/>
    <lineage>
        <taxon>Eukaryota</taxon>
        <taxon>Metazoa</taxon>
        <taxon>Chordata</taxon>
        <taxon>Craniata</taxon>
        <taxon>Vertebrata</taxon>
        <taxon>Euteleostomi</taxon>
        <taxon>Actinopterygii</taxon>
        <taxon>Neopterygii</taxon>
        <taxon>Teleostei</taxon>
        <taxon>Notacanthiformes</taxon>
        <taxon>Halosauridae</taxon>
        <taxon>Aldrovandia</taxon>
    </lineage>
</organism>
<dbReference type="GO" id="GO:1990410">
    <property type="term" value="P:adrenomedullin receptor signaling pathway"/>
    <property type="evidence" value="ECO:0007669"/>
    <property type="project" value="TreeGrafter"/>
</dbReference>
<keyword evidence="8" id="KW-1185">Reference proteome</keyword>
<dbReference type="GO" id="GO:0003073">
    <property type="term" value="P:regulation of systemic arterial blood pressure"/>
    <property type="evidence" value="ECO:0007669"/>
    <property type="project" value="TreeGrafter"/>
</dbReference>
<evidence type="ECO:0000256" key="6">
    <source>
        <dbReference type="PIRSR" id="PIRSR621116-50"/>
    </source>
</evidence>
<evidence type="ECO:0008006" key="9">
    <source>
        <dbReference type="Google" id="ProtNLM"/>
    </source>
</evidence>
<comment type="caution">
    <text evidence="7">The sequence shown here is derived from an EMBL/GenBank/DDBJ whole genome shotgun (WGS) entry which is preliminary data.</text>
</comment>
<dbReference type="GO" id="GO:0005179">
    <property type="term" value="F:hormone activity"/>
    <property type="evidence" value="ECO:0007669"/>
    <property type="project" value="InterPro"/>
</dbReference>
<comment type="similarity">
    <text evidence="2">Belongs to the adrenomedullin family.</text>
</comment>
<dbReference type="PANTHER" id="PTHR23414:SF3">
    <property type="entry name" value="PRO-ADRENOMEDULLIN"/>
    <property type="match status" value="1"/>
</dbReference>
<dbReference type="Proteomes" id="UP001221898">
    <property type="component" value="Unassembled WGS sequence"/>
</dbReference>
<sequence>MAYEITNAFYANAWCRILTGTRHESSDTQWIIKDFRLPDKMKLLLQSVVCWCLLATVTPGVESAKLDLSSEMKRRLNIWLQNRSKRDLSSTSVASKADSTQFVRPEDVKDTLAPHSSTDVSIRTKRSKSTVNQVRRPGCSLGTCTVHDLAHRIHQLNNKFRTGAPMDKISPQGYGRRRRSLPQRRVTLRPEGGGGGRLRPAWRTVRGLEDLLRRT</sequence>
<dbReference type="Pfam" id="PF00214">
    <property type="entry name" value="Calc_CGRP_IAPP"/>
    <property type="match status" value="1"/>
</dbReference>
<keyword evidence="4" id="KW-0732">Signal</keyword>
<evidence type="ECO:0000256" key="5">
    <source>
        <dbReference type="ARBA" id="ARBA00023157"/>
    </source>
</evidence>
<dbReference type="GO" id="GO:0005615">
    <property type="term" value="C:extracellular space"/>
    <property type="evidence" value="ECO:0007669"/>
    <property type="project" value="TreeGrafter"/>
</dbReference>
<gene>
    <name evidence="7" type="ORF">AAFF_G00015710</name>
</gene>
<dbReference type="PANTHER" id="PTHR23414">
    <property type="entry name" value="ADRENOMEDULLIN, ADM"/>
    <property type="match status" value="1"/>
</dbReference>
<protein>
    <recommendedName>
        <fullName evidence="9">Adrenomedullin</fullName>
    </recommendedName>
</protein>
<dbReference type="InterPro" id="IPR051665">
    <property type="entry name" value="Adrenomedullin-reg_peptide"/>
</dbReference>
<dbReference type="AlphaFoldDB" id="A0AAD7WH92"/>